<feature type="active site" evidence="2">
    <location>
        <position position="146"/>
    </location>
</feature>
<comment type="caution">
    <text evidence="3">The sequence shown here is derived from an EMBL/GenBank/DDBJ whole genome shotgun (WGS) entry which is preliminary data.</text>
</comment>
<dbReference type="PRINTS" id="PR01576">
    <property type="entry name" value="PDEFORMYLASE"/>
</dbReference>
<dbReference type="Gene3D" id="3.90.45.10">
    <property type="entry name" value="Peptide deformylase"/>
    <property type="match status" value="1"/>
</dbReference>
<dbReference type="GO" id="GO:0006412">
    <property type="term" value="P:translation"/>
    <property type="evidence" value="ECO:0007669"/>
    <property type="project" value="UniProtKB-UniRule"/>
</dbReference>
<dbReference type="InterPro" id="IPR023635">
    <property type="entry name" value="Peptide_deformylase"/>
</dbReference>
<evidence type="ECO:0000256" key="1">
    <source>
        <dbReference type="ARBA" id="ARBA00010759"/>
    </source>
</evidence>
<comment type="cofactor">
    <cofactor evidence="2">
        <name>Fe(2+)</name>
        <dbReference type="ChEBI" id="CHEBI:29033"/>
    </cofactor>
    <text evidence="2">Binds 1 Fe(2+) ion.</text>
</comment>
<dbReference type="NCBIfam" id="NF001159">
    <property type="entry name" value="PRK00150.1-3"/>
    <property type="match status" value="1"/>
</dbReference>
<keyword evidence="2" id="KW-0479">Metal-binding</keyword>
<evidence type="ECO:0000313" key="3">
    <source>
        <dbReference type="EMBL" id="MBB6431183.1"/>
    </source>
</evidence>
<comment type="catalytic activity">
    <reaction evidence="2">
        <text>N-terminal N-formyl-L-methionyl-[peptide] + H2O = N-terminal L-methionyl-[peptide] + formate</text>
        <dbReference type="Rhea" id="RHEA:24420"/>
        <dbReference type="Rhea" id="RHEA-COMP:10639"/>
        <dbReference type="Rhea" id="RHEA-COMP:10640"/>
        <dbReference type="ChEBI" id="CHEBI:15377"/>
        <dbReference type="ChEBI" id="CHEBI:15740"/>
        <dbReference type="ChEBI" id="CHEBI:49298"/>
        <dbReference type="ChEBI" id="CHEBI:64731"/>
        <dbReference type="EC" id="3.5.1.88"/>
    </reaction>
</comment>
<comment type="function">
    <text evidence="2">Removes the formyl group from the N-terminal Met of newly synthesized proteins. Requires at least a dipeptide for an efficient rate of reaction. N-terminal L-methionine is a prerequisite for activity but the enzyme has broad specificity at other positions.</text>
</comment>
<dbReference type="HAMAP" id="MF_00163">
    <property type="entry name" value="Pep_deformylase"/>
    <property type="match status" value="1"/>
</dbReference>
<organism evidence="3 4">
    <name type="scientific">Algisphaera agarilytica</name>
    <dbReference type="NCBI Taxonomy" id="1385975"/>
    <lineage>
        <taxon>Bacteria</taxon>
        <taxon>Pseudomonadati</taxon>
        <taxon>Planctomycetota</taxon>
        <taxon>Phycisphaerae</taxon>
        <taxon>Phycisphaerales</taxon>
        <taxon>Phycisphaeraceae</taxon>
        <taxon>Algisphaera</taxon>
    </lineage>
</organism>
<keyword evidence="4" id="KW-1185">Reference proteome</keyword>
<dbReference type="PANTHER" id="PTHR10458:SF22">
    <property type="entry name" value="PEPTIDE DEFORMYLASE"/>
    <property type="match status" value="1"/>
</dbReference>
<feature type="binding site" evidence="2">
    <location>
        <position position="149"/>
    </location>
    <ligand>
        <name>Fe cation</name>
        <dbReference type="ChEBI" id="CHEBI:24875"/>
    </ligand>
</feature>
<reference evidence="3 4" key="1">
    <citation type="submission" date="2020-08" db="EMBL/GenBank/DDBJ databases">
        <title>Genomic Encyclopedia of Type Strains, Phase IV (KMG-IV): sequencing the most valuable type-strain genomes for metagenomic binning, comparative biology and taxonomic classification.</title>
        <authorList>
            <person name="Goeker M."/>
        </authorList>
    </citation>
    <scope>NUCLEOTIDE SEQUENCE [LARGE SCALE GENOMIC DNA]</scope>
    <source>
        <strain evidence="3 4">DSM 103725</strain>
    </source>
</reference>
<proteinExistence type="inferred from homology"/>
<name>A0A7X0H8E9_9BACT</name>
<dbReference type="CDD" id="cd00487">
    <property type="entry name" value="Pep_deformylase"/>
    <property type="match status" value="1"/>
</dbReference>
<comment type="similarity">
    <text evidence="1 2">Belongs to the polypeptide deformylase family.</text>
</comment>
<dbReference type="EMBL" id="JACHGY010000001">
    <property type="protein sequence ID" value="MBB6431183.1"/>
    <property type="molecule type" value="Genomic_DNA"/>
</dbReference>
<keyword evidence="2 3" id="KW-0378">Hydrolase</keyword>
<protein>
    <recommendedName>
        <fullName evidence="2">Peptide deformylase</fullName>
        <shortName evidence="2">PDF</shortName>
        <ecNumber evidence="2">3.5.1.88</ecNumber>
    </recommendedName>
    <alternativeName>
        <fullName evidence="2">Polypeptide deformylase</fullName>
    </alternativeName>
</protein>
<dbReference type="RefSeq" id="WP_184678670.1">
    <property type="nucleotide sequence ID" value="NZ_JACHGY010000001.1"/>
</dbReference>
<dbReference type="NCBIfam" id="TIGR00079">
    <property type="entry name" value="pept_deformyl"/>
    <property type="match status" value="1"/>
</dbReference>
<gene>
    <name evidence="2" type="primary">def</name>
    <name evidence="3" type="ORF">HNQ40_002989</name>
</gene>
<evidence type="ECO:0000256" key="2">
    <source>
        <dbReference type="HAMAP-Rule" id="MF_00163"/>
    </source>
</evidence>
<accession>A0A7X0H8E9</accession>
<dbReference type="Proteomes" id="UP000541810">
    <property type="component" value="Unassembled WGS sequence"/>
</dbReference>
<dbReference type="AlphaFoldDB" id="A0A7X0H8E9"/>
<dbReference type="SUPFAM" id="SSF56420">
    <property type="entry name" value="Peptide deformylase"/>
    <property type="match status" value="1"/>
</dbReference>
<dbReference type="EC" id="3.5.1.88" evidence="2"/>
<dbReference type="Pfam" id="PF01327">
    <property type="entry name" value="Pep_deformylase"/>
    <property type="match status" value="1"/>
</dbReference>
<dbReference type="GO" id="GO:0042586">
    <property type="term" value="F:peptide deformylase activity"/>
    <property type="evidence" value="ECO:0007669"/>
    <property type="project" value="UniProtKB-UniRule"/>
</dbReference>
<sequence>MPVTPLPSEVDPAALRIVLYPHPVLREVAQPLDEVDDHVRGVADRMIELMHEARGVGLAAPQVGLPWRMFVINPTNEPGEDTVIINPQLSSPGSHTEPRDEGCLSLPGITAEVTRPTEITLSALDRDGNPFTLSSDDFPARVWQHEYDHLDGVLILDKMTRIDRMANKRAIAELEAGGA</sequence>
<feature type="binding site" evidence="2">
    <location>
        <position position="145"/>
    </location>
    <ligand>
        <name>Fe cation</name>
        <dbReference type="ChEBI" id="CHEBI:24875"/>
    </ligand>
</feature>
<dbReference type="PANTHER" id="PTHR10458">
    <property type="entry name" value="PEPTIDE DEFORMYLASE"/>
    <property type="match status" value="1"/>
</dbReference>
<feature type="binding site" evidence="2">
    <location>
        <position position="103"/>
    </location>
    <ligand>
        <name>Fe cation</name>
        <dbReference type="ChEBI" id="CHEBI:24875"/>
    </ligand>
</feature>
<dbReference type="GO" id="GO:0046872">
    <property type="term" value="F:metal ion binding"/>
    <property type="evidence" value="ECO:0007669"/>
    <property type="project" value="UniProtKB-KW"/>
</dbReference>
<evidence type="ECO:0000313" key="4">
    <source>
        <dbReference type="Proteomes" id="UP000541810"/>
    </source>
</evidence>
<keyword evidence="2" id="KW-0648">Protein biosynthesis</keyword>
<dbReference type="PIRSF" id="PIRSF004749">
    <property type="entry name" value="Pep_def"/>
    <property type="match status" value="1"/>
</dbReference>
<keyword evidence="2" id="KW-0408">Iron</keyword>
<dbReference type="InterPro" id="IPR036821">
    <property type="entry name" value="Peptide_deformylase_sf"/>
</dbReference>